<evidence type="ECO:0000256" key="1">
    <source>
        <dbReference type="SAM" id="MobiDB-lite"/>
    </source>
</evidence>
<dbReference type="Proteomes" id="UP000199229">
    <property type="component" value="Unassembled WGS sequence"/>
</dbReference>
<feature type="compositionally biased region" description="Basic and acidic residues" evidence="1">
    <location>
        <begin position="12"/>
        <end position="21"/>
    </location>
</feature>
<dbReference type="RefSeq" id="WP_091972219.1">
    <property type="nucleotide sequence ID" value="NZ_FOPM01000012.1"/>
</dbReference>
<dbReference type="OrthoDB" id="7987084at2"/>
<proteinExistence type="predicted"/>
<sequence>MPDDTTLPPEARPSRDERLARLSPEDRAAVEVWSLGRRARDLAAAGAPDAPAAEAAYREAEAAAIEAEILMRRVDVEDLKARYPVLAGDAEVTVGVGWQLLLEALLDRLAGMSVVVPLVREKFGGLDAKVYPTGRWIEAEFDSVGEIKAPAQEAALRTCEACGAPGTLRRDGRGRTRCDRHAAM</sequence>
<reference evidence="3" key="1">
    <citation type="submission" date="2016-10" db="EMBL/GenBank/DDBJ databases">
        <authorList>
            <person name="Varghese N."/>
            <person name="Submissions S."/>
        </authorList>
    </citation>
    <scope>NUCLEOTIDE SEQUENCE [LARGE SCALE GENOMIC DNA]</scope>
    <source>
        <strain evidence="3">Gh-105</strain>
    </source>
</reference>
<feature type="region of interest" description="Disordered" evidence="1">
    <location>
        <begin position="1"/>
        <end position="21"/>
    </location>
</feature>
<evidence type="ECO:0000313" key="2">
    <source>
        <dbReference type="EMBL" id="SFG82610.1"/>
    </source>
</evidence>
<name>A0A1I2V0B3_9HYPH</name>
<organism evidence="2 3">
    <name type="scientific">Methylobacterium gossipiicola</name>
    <dbReference type="NCBI Taxonomy" id="582675"/>
    <lineage>
        <taxon>Bacteria</taxon>
        <taxon>Pseudomonadati</taxon>
        <taxon>Pseudomonadota</taxon>
        <taxon>Alphaproteobacteria</taxon>
        <taxon>Hyphomicrobiales</taxon>
        <taxon>Methylobacteriaceae</taxon>
        <taxon>Methylobacterium</taxon>
    </lineage>
</organism>
<dbReference type="EMBL" id="FOPM01000012">
    <property type="protein sequence ID" value="SFG82610.1"/>
    <property type="molecule type" value="Genomic_DNA"/>
</dbReference>
<protein>
    <submittedName>
        <fullName evidence="2">Uncharacterized protein</fullName>
    </submittedName>
</protein>
<gene>
    <name evidence="2" type="ORF">SAMN05192565_112118</name>
</gene>
<dbReference type="AlphaFoldDB" id="A0A1I2V0B3"/>
<keyword evidence="3" id="KW-1185">Reference proteome</keyword>
<accession>A0A1I2V0B3</accession>
<evidence type="ECO:0000313" key="3">
    <source>
        <dbReference type="Proteomes" id="UP000199229"/>
    </source>
</evidence>